<dbReference type="Proteomes" id="UP000688947">
    <property type="component" value="Unassembled WGS sequence"/>
</dbReference>
<reference evidence="2" key="1">
    <citation type="submission" date="2021-01" db="EMBL/GenBank/DDBJ databases">
        <title>Phytophthora aleatoria, a newly-described species from Pinus radiata is distinct from Phytophthora cactorum isolates based on comparative genomics.</title>
        <authorList>
            <person name="Mcdougal R."/>
            <person name="Panda P."/>
            <person name="Williams N."/>
            <person name="Studholme D.J."/>
        </authorList>
    </citation>
    <scope>NUCLEOTIDE SEQUENCE</scope>
    <source>
        <strain evidence="2">NZFS 3830</strain>
    </source>
</reference>
<evidence type="ECO:0000256" key="1">
    <source>
        <dbReference type="SAM" id="Phobius"/>
    </source>
</evidence>
<dbReference type="VEuPathDB" id="FungiDB:PC110_g18227"/>
<dbReference type="AlphaFoldDB" id="A0A8T1TK24"/>
<keyword evidence="1" id="KW-0472">Membrane</keyword>
<feature type="transmembrane region" description="Helical" evidence="1">
    <location>
        <begin position="91"/>
        <end position="108"/>
    </location>
</feature>
<accession>A0A8T1TK24</accession>
<name>A0A8T1TK24_9STRA</name>
<dbReference type="VEuPathDB" id="FungiDB:PC110_g19554"/>
<proteinExistence type="predicted"/>
<protein>
    <submittedName>
        <fullName evidence="2">Uncharacterized protein</fullName>
    </submittedName>
</protein>
<gene>
    <name evidence="2" type="ORF">JG687_00018777</name>
</gene>
<keyword evidence="1" id="KW-0812">Transmembrane</keyword>
<dbReference type="EMBL" id="JAENGZ010002756">
    <property type="protein sequence ID" value="KAG6942933.1"/>
    <property type="molecule type" value="Genomic_DNA"/>
</dbReference>
<evidence type="ECO:0000313" key="2">
    <source>
        <dbReference type="EMBL" id="KAG6942933.1"/>
    </source>
</evidence>
<comment type="caution">
    <text evidence="2">The sequence shown here is derived from an EMBL/GenBank/DDBJ whole genome shotgun (WGS) entry which is preliminary data.</text>
</comment>
<feature type="transmembrane region" description="Helical" evidence="1">
    <location>
        <begin position="34"/>
        <end position="54"/>
    </location>
</feature>
<evidence type="ECO:0000313" key="3">
    <source>
        <dbReference type="Proteomes" id="UP000688947"/>
    </source>
</evidence>
<feature type="transmembrane region" description="Helical" evidence="1">
    <location>
        <begin position="159"/>
        <end position="184"/>
    </location>
</feature>
<sequence>MAFLLIHFPAQPVCTRSERHVREGFYRIHRRQRCLYGICILEASTVGFPVPFFAQLGGSSMAIFIPLVIRFVLGLEPFASDSPHHPHLQRFYRFVIVYIMLIAGFPFYKVLYDQLPVKYQGCAIIILPVWKFAAKHLVIRASRELEVFIPKTVALSADFVSSLFVTVCISTSGSLYLTVAFIIVDLGQSMLEFREVHANANVVLDLHRERRQSREYLTIKKESESSVSDNLMATIIAVTRNPSAFNISSLSSARLRACLPHPITQDQAKTLKDLENSGVYVVNGSTRSTKLVVSQQKIRVSSASIAPKPRDFVSKTLADSYKVERERVQKSKQLVVQGLQLLFHCEYLALVEYVECIVPLVYVIYKSVVEQLPNISSIYWNITPAVFLLSVIYQREQSWNVLSRQLLFRRRNLSTTLELEKTLSQEEFQNRSLGDMRQLLDLIIIFFLRNLSCYVYRYTPTDNMSNELTLENTRARRSKKYSLPILVIVAGCTINQASTLVRKSRYSSTPSF</sequence>
<keyword evidence="1" id="KW-1133">Transmembrane helix</keyword>
<organism evidence="2 3">
    <name type="scientific">Phytophthora cactorum</name>
    <dbReference type="NCBI Taxonomy" id="29920"/>
    <lineage>
        <taxon>Eukaryota</taxon>
        <taxon>Sar</taxon>
        <taxon>Stramenopiles</taxon>
        <taxon>Oomycota</taxon>
        <taxon>Peronosporomycetes</taxon>
        <taxon>Peronosporales</taxon>
        <taxon>Peronosporaceae</taxon>
        <taxon>Phytophthora</taxon>
    </lineage>
</organism>